<evidence type="ECO:0000313" key="10">
    <source>
        <dbReference type="EMBL" id="KAG0667851.1"/>
    </source>
</evidence>
<dbReference type="GO" id="GO:0000981">
    <property type="term" value="F:DNA-binding transcription factor activity, RNA polymerase II-specific"/>
    <property type="evidence" value="ECO:0007669"/>
    <property type="project" value="TreeGrafter"/>
</dbReference>
<dbReference type="FunFam" id="1.10.10.10:FF:000030">
    <property type="entry name" value="Forkhead box protein K2"/>
    <property type="match status" value="1"/>
</dbReference>
<dbReference type="SMART" id="SM00339">
    <property type="entry name" value="FH"/>
    <property type="match status" value="1"/>
</dbReference>
<evidence type="ECO:0000256" key="2">
    <source>
        <dbReference type="ARBA" id="ARBA00023015"/>
    </source>
</evidence>
<dbReference type="Gene3D" id="2.60.200.20">
    <property type="match status" value="1"/>
</dbReference>
<feature type="compositionally biased region" description="Polar residues" evidence="7">
    <location>
        <begin position="725"/>
        <end position="744"/>
    </location>
</feature>
<dbReference type="InterPro" id="IPR000253">
    <property type="entry name" value="FHA_dom"/>
</dbReference>
<dbReference type="PANTHER" id="PTHR45881:SF1">
    <property type="entry name" value="FORK HEAD PROTEIN HOMOLOG 2"/>
    <property type="match status" value="1"/>
</dbReference>
<dbReference type="SMART" id="SM00240">
    <property type="entry name" value="FHA"/>
    <property type="match status" value="1"/>
</dbReference>
<feature type="region of interest" description="Disordered" evidence="7">
    <location>
        <begin position="788"/>
        <end position="839"/>
    </location>
</feature>
<proteinExistence type="predicted"/>
<evidence type="ECO:0000256" key="7">
    <source>
        <dbReference type="SAM" id="MobiDB-lite"/>
    </source>
</evidence>
<dbReference type="PROSITE" id="PS50006">
    <property type="entry name" value="FHA_DOMAIN"/>
    <property type="match status" value="1"/>
</dbReference>
<evidence type="ECO:0000256" key="6">
    <source>
        <dbReference type="PROSITE-ProRule" id="PRU00089"/>
    </source>
</evidence>
<protein>
    <submittedName>
        <fullName evidence="10">Transcription factor</fullName>
    </submittedName>
</protein>
<feature type="DNA-binding region" description="Fork-head" evidence="6">
    <location>
        <begin position="341"/>
        <end position="439"/>
    </location>
</feature>
<keyword evidence="5 6" id="KW-0539">Nucleus</keyword>
<keyword evidence="11" id="KW-1185">Reference proteome</keyword>
<feature type="domain" description="Fork-head" evidence="9">
    <location>
        <begin position="341"/>
        <end position="439"/>
    </location>
</feature>
<dbReference type="InterPro" id="IPR001766">
    <property type="entry name" value="Fork_head_dom"/>
</dbReference>
<dbReference type="PROSITE" id="PS00657">
    <property type="entry name" value="FORK_HEAD_1"/>
    <property type="match status" value="1"/>
</dbReference>
<gene>
    <name evidence="10" type="primary">FKH2</name>
    <name evidence="10" type="ORF">C6P45_005265</name>
</gene>
<feature type="compositionally biased region" description="Low complexity" evidence="7">
    <location>
        <begin position="620"/>
        <end position="648"/>
    </location>
</feature>
<comment type="caution">
    <text evidence="10">The sequence shown here is derived from an EMBL/GenBank/DDBJ whole genome shotgun (WGS) entry which is preliminary data.</text>
</comment>
<evidence type="ECO:0000313" key="11">
    <source>
        <dbReference type="Proteomes" id="UP000750334"/>
    </source>
</evidence>
<dbReference type="PROSITE" id="PS50039">
    <property type="entry name" value="FORK_HEAD_3"/>
    <property type="match status" value="1"/>
</dbReference>
<keyword evidence="4" id="KW-0804">Transcription</keyword>
<dbReference type="PANTHER" id="PTHR45881">
    <property type="entry name" value="CHECKPOINT SUPPRESSOR 1-LIKE, ISOFORM A-RELATED"/>
    <property type="match status" value="1"/>
</dbReference>
<evidence type="ECO:0000256" key="5">
    <source>
        <dbReference type="ARBA" id="ARBA00023242"/>
    </source>
</evidence>
<dbReference type="SUPFAM" id="SSF49879">
    <property type="entry name" value="SMAD/FHA domain"/>
    <property type="match status" value="1"/>
</dbReference>
<accession>A0A9P7B9Q5</accession>
<dbReference type="InterPro" id="IPR008984">
    <property type="entry name" value="SMAD_FHA_dom_sf"/>
</dbReference>
<keyword evidence="3 6" id="KW-0238">DNA-binding</keyword>
<dbReference type="CDD" id="cd00059">
    <property type="entry name" value="FH_FOX"/>
    <property type="match status" value="1"/>
</dbReference>
<dbReference type="EMBL" id="PUHR01000089">
    <property type="protein sequence ID" value="KAG0667851.1"/>
    <property type="molecule type" value="Genomic_DNA"/>
</dbReference>
<dbReference type="InterPro" id="IPR036390">
    <property type="entry name" value="WH_DNA-bd_sf"/>
</dbReference>
<dbReference type="SUPFAM" id="SSF46785">
    <property type="entry name" value="Winged helix' DNA-binding domain"/>
    <property type="match status" value="1"/>
</dbReference>
<dbReference type="InterPro" id="IPR018122">
    <property type="entry name" value="TF_fork_head_CS_1"/>
</dbReference>
<feature type="region of interest" description="Disordered" evidence="7">
    <location>
        <begin position="620"/>
        <end position="663"/>
    </location>
</feature>
<evidence type="ECO:0000259" key="8">
    <source>
        <dbReference type="PROSITE" id="PS50006"/>
    </source>
</evidence>
<dbReference type="InterPro" id="IPR030456">
    <property type="entry name" value="TF_fork_head_CS_2"/>
</dbReference>
<dbReference type="GO" id="GO:0005634">
    <property type="term" value="C:nucleus"/>
    <property type="evidence" value="ECO:0007669"/>
    <property type="project" value="UniProtKB-SubCell"/>
</dbReference>
<evidence type="ECO:0000256" key="4">
    <source>
        <dbReference type="ARBA" id="ARBA00023163"/>
    </source>
</evidence>
<evidence type="ECO:0000259" key="9">
    <source>
        <dbReference type="PROSITE" id="PS50039"/>
    </source>
</evidence>
<dbReference type="Gene3D" id="1.10.10.10">
    <property type="entry name" value="Winged helix-like DNA-binding domain superfamily/Winged helix DNA-binding domain"/>
    <property type="match status" value="1"/>
</dbReference>
<dbReference type="CDD" id="cd22701">
    <property type="entry name" value="FHA_FKH1-like"/>
    <property type="match status" value="1"/>
</dbReference>
<reference evidence="10 11" key="1">
    <citation type="submission" date="2020-11" db="EMBL/GenBank/DDBJ databases">
        <title>Kefir isolates.</title>
        <authorList>
            <person name="Marcisauskas S."/>
            <person name="Kim Y."/>
            <person name="Blasche S."/>
        </authorList>
    </citation>
    <scope>NUCLEOTIDE SEQUENCE [LARGE SCALE GENOMIC DNA]</scope>
    <source>
        <strain evidence="10 11">OG2</strain>
    </source>
</reference>
<dbReference type="GO" id="GO:2000221">
    <property type="term" value="P:negative regulation of pseudohyphal growth"/>
    <property type="evidence" value="ECO:0007669"/>
    <property type="project" value="UniProtKB-ARBA"/>
</dbReference>
<dbReference type="Pfam" id="PF00250">
    <property type="entry name" value="Forkhead"/>
    <property type="match status" value="1"/>
</dbReference>
<dbReference type="PRINTS" id="PR00053">
    <property type="entry name" value="FORKHEAD"/>
</dbReference>
<name>A0A9P7B9Q5_MAUEX</name>
<dbReference type="GO" id="GO:0000978">
    <property type="term" value="F:RNA polymerase II cis-regulatory region sequence-specific DNA binding"/>
    <property type="evidence" value="ECO:0007669"/>
    <property type="project" value="TreeGrafter"/>
</dbReference>
<feature type="compositionally biased region" description="Polar residues" evidence="7">
    <location>
        <begin position="752"/>
        <end position="771"/>
    </location>
</feature>
<dbReference type="PROSITE" id="PS00658">
    <property type="entry name" value="FORK_HEAD_2"/>
    <property type="match status" value="1"/>
</dbReference>
<sequence length="857" mass="95099">MSTFNYIYQNAHTTQEYQSLINTIISLLVEPEQPTTVMKTYANDKNLASEVQAYAKLAGRDWTFYVKNLNIIIGRNTDNVLNNPNHLLDPDSTVDIDLGPGKVVSRKHATIVFNTEKGGWELHILGRNGAKVNFERVPTGSDYAPVKLSSGTILDIGGTQMMFILPDTEPIISDSTFEALMPRLFTVLGPTGQSNNQFLNEIIRNSQYFRTQQQELQDNERNQRNSVAMNQARTFKMYGNSSNLPYPNGTHFIHQNIPSGGNMHHNNNNNISNGSSTIFSSMDANNGLISQDAFKNHSKTSSSTSGSSSSSRFQNSLSVSGFPHAIDFASDLSRDENKTVKPPHSYATMITQAILASREGVISLADIYKFIATNYAYYRFAKTGWQNSIRHNLSLNKAFEKVPRRPNEPGKGMKWRISESFQKDFIEKWNNGNFSKIKRGSSVLRQLQLHMSKYNSLPIQRFPEQNSNSYKPDLDASIAVSNNFTNKNVKIENDNSNVNLPLGSTERNFQVQIPMTKQPQQNPQQLPNNMRTLPHLMNDAKTNTNNLQNLKNVPLQGVPYQNVFQQQQGVNNINKTEFSPDLKVRLDNTDDIGLHRSNNAPGINFNSNNNALISFNNASYGSSSSGPSSTNNSNTTATTISSIQTSNSENKKENKSNNVDNNDIILPNIRTSLYQTTMLPANQINLSNSVAPILNTNGSNTYDSMLRSPSKSFHITAMEAYTPERGSTVQSKSPKQANRGNNNIKMEGDSLSIRNLNPRFTPSTAKSQGHVKSSPGVLNLLQFSSVNNTPKLDTTNGNYNDEGNKATNTTDNDNDSNKDIVSSPIKRQDMTAGPSGANINKDLILDTENAKVTTVNE</sequence>
<dbReference type="Pfam" id="PF00498">
    <property type="entry name" value="FHA"/>
    <property type="match status" value="1"/>
</dbReference>
<feature type="compositionally biased region" description="Polar residues" evidence="7">
    <location>
        <begin position="788"/>
        <end position="801"/>
    </location>
</feature>
<evidence type="ECO:0000256" key="1">
    <source>
        <dbReference type="ARBA" id="ARBA00004123"/>
    </source>
</evidence>
<comment type="subcellular location">
    <subcellularLocation>
        <location evidence="1 6">Nucleus</location>
    </subcellularLocation>
</comment>
<dbReference type="AlphaFoldDB" id="A0A9P7B9Q5"/>
<feature type="domain" description="FHA" evidence="8">
    <location>
        <begin position="71"/>
        <end position="137"/>
    </location>
</feature>
<keyword evidence="2" id="KW-0805">Transcription regulation</keyword>
<evidence type="ECO:0000256" key="3">
    <source>
        <dbReference type="ARBA" id="ARBA00023125"/>
    </source>
</evidence>
<dbReference type="Proteomes" id="UP000750334">
    <property type="component" value="Unassembled WGS sequence"/>
</dbReference>
<dbReference type="OrthoDB" id="5954824at2759"/>
<dbReference type="InterPro" id="IPR036388">
    <property type="entry name" value="WH-like_DNA-bd_sf"/>
</dbReference>
<organism evidence="10 11">
    <name type="scientific">Maudiozyma exigua</name>
    <name type="common">Yeast</name>
    <name type="synonym">Kazachstania exigua</name>
    <dbReference type="NCBI Taxonomy" id="34358"/>
    <lineage>
        <taxon>Eukaryota</taxon>
        <taxon>Fungi</taxon>
        <taxon>Dikarya</taxon>
        <taxon>Ascomycota</taxon>
        <taxon>Saccharomycotina</taxon>
        <taxon>Saccharomycetes</taxon>
        <taxon>Saccharomycetales</taxon>
        <taxon>Saccharomycetaceae</taxon>
        <taxon>Maudiozyma</taxon>
    </lineage>
</organism>
<feature type="region of interest" description="Disordered" evidence="7">
    <location>
        <begin position="723"/>
        <end position="773"/>
    </location>
</feature>